<dbReference type="AlphaFoldDB" id="A0A0L0CKY9"/>
<sequence>MSHSARQHVTVVSLCSSKDTQSLVLLDLNFALPIPTRFYRFSPNSKSTFNSIENAKNTQSLVFLDLNFALPIPTWSLVFLDLNFALPIPTRYDFNCMLWHDNKCEMNEYMNVYNNVLSPIIVETIVMQNIILKLSFIYVSYCFTPAAATSPSLVSRDNNMKTSIKMDKIC</sequence>
<dbReference type="Proteomes" id="UP000037069">
    <property type="component" value="Unassembled WGS sequence"/>
</dbReference>
<proteinExistence type="predicted"/>
<keyword evidence="2" id="KW-1185">Reference proteome</keyword>
<name>A0A0L0CKY9_LUCCU</name>
<evidence type="ECO:0000313" key="2">
    <source>
        <dbReference type="Proteomes" id="UP000037069"/>
    </source>
</evidence>
<accession>A0A0L0CKY9</accession>
<protein>
    <submittedName>
        <fullName evidence="1">Uncharacterized protein</fullName>
    </submittedName>
</protein>
<reference evidence="1 2" key="1">
    <citation type="journal article" date="2015" name="Nat. Commun.">
        <title>Lucilia cuprina genome unlocks parasitic fly biology to underpin future interventions.</title>
        <authorList>
            <person name="Anstead C.A."/>
            <person name="Korhonen P.K."/>
            <person name="Young N.D."/>
            <person name="Hall R.S."/>
            <person name="Jex A.R."/>
            <person name="Murali S.C."/>
            <person name="Hughes D.S."/>
            <person name="Lee S.F."/>
            <person name="Perry T."/>
            <person name="Stroehlein A.J."/>
            <person name="Ansell B.R."/>
            <person name="Breugelmans B."/>
            <person name="Hofmann A."/>
            <person name="Qu J."/>
            <person name="Dugan S."/>
            <person name="Lee S.L."/>
            <person name="Chao H."/>
            <person name="Dinh H."/>
            <person name="Han Y."/>
            <person name="Doddapaneni H.V."/>
            <person name="Worley K.C."/>
            <person name="Muzny D.M."/>
            <person name="Ioannidis P."/>
            <person name="Waterhouse R.M."/>
            <person name="Zdobnov E.M."/>
            <person name="James P.J."/>
            <person name="Bagnall N.H."/>
            <person name="Kotze A.C."/>
            <person name="Gibbs R.A."/>
            <person name="Richards S."/>
            <person name="Batterham P."/>
            <person name="Gasser R.B."/>
        </authorList>
    </citation>
    <scope>NUCLEOTIDE SEQUENCE [LARGE SCALE GENOMIC DNA]</scope>
    <source>
        <strain evidence="1 2">LS</strain>
        <tissue evidence="1">Full body</tissue>
    </source>
</reference>
<evidence type="ECO:0000313" key="1">
    <source>
        <dbReference type="EMBL" id="KNC32897.1"/>
    </source>
</evidence>
<dbReference type="EMBL" id="JRES01000260">
    <property type="protein sequence ID" value="KNC32897.1"/>
    <property type="molecule type" value="Genomic_DNA"/>
</dbReference>
<organism evidence="1 2">
    <name type="scientific">Lucilia cuprina</name>
    <name type="common">Green bottle fly</name>
    <name type="synonym">Australian sheep blowfly</name>
    <dbReference type="NCBI Taxonomy" id="7375"/>
    <lineage>
        <taxon>Eukaryota</taxon>
        <taxon>Metazoa</taxon>
        <taxon>Ecdysozoa</taxon>
        <taxon>Arthropoda</taxon>
        <taxon>Hexapoda</taxon>
        <taxon>Insecta</taxon>
        <taxon>Pterygota</taxon>
        <taxon>Neoptera</taxon>
        <taxon>Endopterygota</taxon>
        <taxon>Diptera</taxon>
        <taxon>Brachycera</taxon>
        <taxon>Muscomorpha</taxon>
        <taxon>Oestroidea</taxon>
        <taxon>Calliphoridae</taxon>
        <taxon>Luciliinae</taxon>
        <taxon>Lucilia</taxon>
    </lineage>
</organism>
<comment type="caution">
    <text evidence="1">The sequence shown here is derived from an EMBL/GenBank/DDBJ whole genome shotgun (WGS) entry which is preliminary data.</text>
</comment>
<gene>
    <name evidence="1" type="ORF">FF38_09218</name>
</gene>